<accession>A0AAW2T597</accession>
<dbReference type="Pfam" id="PF14392">
    <property type="entry name" value="zf-CCHC_4"/>
    <property type="match status" value="1"/>
</dbReference>
<evidence type="ECO:0000259" key="3">
    <source>
        <dbReference type="PROSITE" id="PS50158"/>
    </source>
</evidence>
<dbReference type="PROSITE" id="PS50158">
    <property type="entry name" value="ZF_CCHC"/>
    <property type="match status" value="1"/>
</dbReference>
<dbReference type="InterPro" id="IPR001878">
    <property type="entry name" value="Znf_CCHC"/>
</dbReference>
<dbReference type="GO" id="GO:0008270">
    <property type="term" value="F:zinc ion binding"/>
    <property type="evidence" value="ECO:0007669"/>
    <property type="project" value="UniProtKB-KW"/>
</dbReference>
<feature type="domain" description="CCHC-type" evidence="3">
    <location>
        <begin position="159"/>
        <end position="172"/>
    </location>
</feature>
<feature type="region of interest" description="Disordered" evidence="2">
    <location>
        <begin position="321"/>
        <end position="344"/>
    </location>
</feature>
<protein>
    <recommendedName>
        <fullName evidence="3">CCHC-type domain-containing protein</fullName>
    </recommendedName>
</protein>
<reference evidence="4" key="2">
    <citation type="journal article" date="2024" name="Plant">
        <title>Genomic evolution and insights into agronomic trait innovations of Sesamum species.</title>
        <authorList>
            <person name="Miao H."/>
            <person name="Wang L."/>
            <person name="Qu L."/>
            <person name="Liu H."/>
            <person name="Sun Y."/>
            <person name="Le M."/>
            <person name="Wang Q."/>
            <person name="Wei S."/>
            <person name="Zheng Y."/>
            <person name="Lin W."/>
            <person name="Duan Y."/>
            <person name="Cao H."/>
            <person name="Xiong S."/>
            <person name="Wang X."/>
            <person name="Wei L."/>
            <person name="Li C."/>
            <person name="Ma Q."/>
            <person name="Ju M."/>
            <person name="Zhao R."/>
            <person name="Li G."/>
            <person name="Mu C."/>
            <person name="Tian Q."/>
            <person name="Mei H."/>
            <person name="Zhang T."/>
            <person name="Gao T."/>
            <person name="Zhang H."/>
        </authorList>
    </citation>
    <scope>NUCLEOTIDE SEQUENCE</scope>
    <source>
        <strain evidence="4">G02</strain>
    </source>
</reference>
<reference evidence="4" key="1">
    <citation type="submission" date="2020-06" db="EMBL/GenBank/DDBJ databases">
        <authorList>
            <person name="Li T."/>
            <person name="Hu X."/>
            <person name="Zhang T."/>
            <person name="Song X."/>
            <person name="Zhang H."/>
            <person name="Dai N."/>
            <person name="Sheng W."/>
            <person name="Hou X."/>
            <person name="Wei L."/>
        </authorList>
    </citation>
    <scope>NUCLEOTIDE SEQUENCE</scope>
    <source>
        <strain evidence="4">G02</strain>
        <tissue evidence="4">Leaf</tissue>
    </source>
</reference>
<dbReference type="PANTHER" id="PTHR31286:SF178">
    <property type="entry name" value="DUF4283 DOMAIN-CONTAINING PROTEIN"/>
    <property type="match status" value="1"/>
</dbReference>
<dbReference type="InterPro" id="IPR025836">
    <property type="entry name" value="Zn_knuckle_CX2CX4HX4C"/>
</dbReference>
<sequence>MGCDRSGRQEQQLKGVRGFSPILADITGIRLVRLAMAADLGRLGTALSLTEEEEAGWVLSTDAAEDPVCVDLNWCDFHIHIHGLPLGKMTKEIATFIGNKLGKFKDVDSDSFGEVWGSSVRIRAAIDVTQPLKRALKVRTVLGDEHLISFTYERLPNFCYLCGCLGHLSRQCDLQFQEGFSDPGDNPPFGNWLRASTPLTSRAETFTTLPDVPLSSQTAPFNPTVSPPSQPRPAIFGDFRRATQVPLPPVSHTTPITSMVPHPRLPVFRMSLPSPSPSRLLILILPLSRTYPAPMPFALSITWKQLPLYSHLFQRNPLLPLPHSPLSPGRSSTPSLPAHIPLRG</sequence>
<dbReference type="InterPro" id="IPR040256">
    <property type="entry name" value="At4g02000-like"/>
</dbReference>
<proteinExistence type="predicted"/>
<dbReference type="AlphaFoldDB" id="A0AAW2T597"/>
<dbReference type="EMBL" id="JACGWJ010000009">
    <property type="protein sequence ID" value="KAL0399532.1"/>
    <property type="molecule type" value="Genomic_DNA"/>
</dbReference>
<dbReference type="PANTHER" id="PTHR31286">
    <property type="entry name" value="GLYCINE-RICH CELL WALL STRUCTURAL PROTEIN 1.8-LIKE"/>
    <property type="match status" value="1"/>
</dbReference>
<comment type="caution">
    <text evidence="4">The sequence shown here is derived from an EMBL/GenBank/DDBJ whole genome shotgun (WGS) entry which is preliminary data.</text>
</comment>
<keyword evidence="1" id="KW-0863">Zinc-finger</keyword>
<organism evidence="4">
    <name type="scientific">Sesamum radiatum</name>
    <name type="common">Black benniseed</name>
    <dbReference type="NCBI Taxonomy" id="300843"/>
    <lineage>
        <taxon>Eukaryota</taxon>
        <taxon>Viridiplantae</taxon>
        <taxon>Streptophyta</taxon>
        <taxon>Embryophyta</taxon>
        <taxon>Tracheophyta</taxon>
        <taxon>Spermatophyta</taxon>
        <taxon>Magnoliopsida</taxon>
        <taxon>eudicotyledons</taxon>
        <taxon>Gunneridae</taxon>
        <taxon>Pentapetalae</taxon>
        <taxon>asterids</taxon>
        <taxon>lamiids</taxon>
        <taxon>Lamiales</taxon>
        <taxon>Pedaliaceae</taxon>
        <taxon>Sesamum</taxon>
    </lineage>
</organism>
<evidence type="ECO:0000313" key="4">
    <source>
        <dbReference type="EMBL" id="KAL0399532.1"/>
    </source>
</evidence>
<evidence type="ECO:0000256" key="1">
    <source>
        <dbReference type="PROSITE-ProRule" id="PRU00047"/>
    </source>
</evidence>
<keyword evidence="1" id="KW-0479">Metal-binding</keyword>
<name>A0AAW2T597_SESRA</name>
<dbReference type="GO" id="GO:0003676">
    <property type="term" value="F:nucleic acid binding"/>
    <property type="evidence" value="ECO:0007669"/>
    <property type="project" value="InterPro"/>
</dbReference>
<gene>
    <name evidence="4" type="ORF">Sradi_2296500</name>
</gene>
<keyword evidence="1" id="KW-0862">Zinc</keyword>
<evidence type="ECO:0000256" key="2">
    <source>
        <dbReference type="SAM" id="MobiDB-lite"/>
    </source>
</evidence>